<sequence length="128" mass="14574">SDACDTGIGAVLSQRHGEDEKVIAYAARSLSKTERNYRKPFKARSDHNALRWIRNFKQPKGQVARWIERLSVFFYFKIEHRPGRSHRNADGVSRIPQDTREVQTGHVCNASNGNAKRARGVSAGQRRN</sequence>
<evidence type="ECO:0000313" key="4">
    <source>
        <dbReference type="EMBL" id="CAB4045818.1"/>
    </source>
</evidence>
<name>A0A6S7KNV1_PARCT</name>
<dbReference type="EMBL" id="CACRXK020042152">
    <property type="protein sequence ID" value="CAB4045818.1"/>
    <property type="molecule type" value="Genomic_DNA"/>
</dbReference>
<evidence type="ECO:0000256" key="1">
    <source>
        <dbReference type="ARBA" id="ARBA00023268"/>
    </source>
</evidence>
<gene>
    <name evidence="4" type="ORF">PACLA_8A086239</name>
</gene>
<dbReference type="Proteomes" id="UP001152795">
    <property type="component" value="Unassembled WGS sequence"/>
</dbReference>
<organism evidence="4 5">
    <name type="scientific">Paramuricea clavata</name>
    <name type="common">Red gorgonian</name>
    <name type="synonym">Violescent sea-whip</name>
    <dbReference type="NCBI Taxonomy" id="317549"/>
    <lineage>
        <taxon>Eukaryota</taxon>
        <taxon>Metazoa</taxon>
        <taxon>Cnidaria</taxon>
        <taxon>Anthozoa</taxon>
        <taxon>Octocorallia</taxon>
        <taxon>Malacalcyonacea</taxon>
        <taxon>Plexauridae</taxon>
        <taxon>Paramuricea</taxon>
    </lineage>
</organism>
<evidence type="ECO:0000259" key="3">
    <source>
        <dbReference type="Pfam" id="PF17919"/>
    </source>
</evidence>
<dbReference type="OrthoDB" id="116078at2759"/>
<proteinExistence type="predicted"/>
<evidence type="ECO:0000256" key="2">
    <source>
        <dbReference type="SAM" id="MobiDB-lite"/>
    </source>
</evidence>
<dbReference type="CDD" id="cd09274">
    <property type="entry name" value="RNase_HI_RT_Ty3"/>
    <property type="match status" value="1"/>
</dbReference>
<protein>
    <submittedName>
        <fullName evidence="4">Retrovirus-related Pol poly from transposon</fullName>
    </submittedName>
</protein>
<dbReference type="InterPro" id="IPR041577">
    <property type="entry name" value="RT_RNaseH_2"/>
</dbReference>
<dbReference type="PANTHER" id="PTHR37984">
    <property type="entry name" value="PROTEIN CBG26694"/>
    <property type="match status" value="1"/>
</dbReference>
<keyword evidence="5" id="KW-1185">Reference proteome</keyword>
<comment type="caution">
    <text evidence="4">The sequence shown here is derived from an EMBL/GenBank/DDBJ whole genome shotgun (WGS) entry which is preliminary data.</text>
</comment>
<dbReference type="SUPFAM" id="SSF56672">
    <property type="entry name" value="DNA/RNA polymerases"/>
    <property type="match status" value="1"/>
</dbReference>
<evidence type="ECO:0000313" key="5">
    <source>
        <dbReference type="Proteomes" id="UP001152795"/>
    </source>
</evidence>
<reference evidence="4" key="1">
    <citation type="submission" date="2020-04" db="EMBL/GenBank/DDBJ databases">
        <authorList>
            <person name="Alioto T."/>
            <person name="Alioto T."/>
            <person name="Gomez Garrido J."/>
        </authorList>
    </citation>
    <scope>NUCLEOTIDE SEQUENCE</scope>
    <source>
        <strain evidence="4">A484AB</strain>
    </source>
</reference>
<dbReference type="InterPro" id="IPR050951">
    <property type="entry name" value="Retrovirus_Pol_polyprotein"/>
</dbReference>
<dbReference type="GO" id="GO:0003824">
    <property type="term" value="F:catalytic activity"/>
    <property type="evidence" value="ECO:0007669"/>
    <property type="project" value="UniProtKB-KW"/>
</dbReference>
<dbReference type="AlphaFoldDB" id="A0A6S7KNV1"/>
<dbReference type="InterPro" id="IPR043502">
    <property type="entry name" value="DNA/RNA_pol_sf"/>
</dbReference>
<dbReference type="Pfam" id="PF17919">
    <property type="entry name" value="RT_RNaseH_2"/>
    <property type="match status" value="1"/>
</dbReference>
<feature type="domain" description="Reverse transcriptase/retrotransposon-derived protein RNase H-like" evidence="3">
    <location>
        <begin position="2"/>
        <end position="38"/>
    </location>
</feature>
<feature type="region of interest" description="Disordered" evidence="2">
    <location>
        <begin position="84"/>
        <end position="128"/>
    </location>
</feature>
<keyword evidence="1" id="KW-0511">Multifunctional enzyme</keyword>
<accession>A0A6S7KNV1</accession>
<feature type="non-terminal residue" evidence="4">
    <location>
        <position position="128"/>
    </location>
</feature>
<dbReference type="PANTHER" id="PTHR37984:SF5">
    <property type="entry name" value="PROTEIN NYNRIN-LIKE"/>
    <property type="match status" value="1"/>
</dbReference>